<dbReference type="PANTHER" id="PTHR47191">
    <property type="entry name" value="OS05G0170800 PROTEIN"/>
    <property type="match status" value="1"/>
</dbReference>
<sequence length="125" mass="14091">MIMKNNIRITVQVVPLPQHTNPSESKYVFAYTITINNEGEIGMQLLSRHWVIQDETGYIEEVTGRGVVGEQPHLLPGESFEYTSGSVIKTQTGTMKGEYNMINDAGEHFDVDIPEFVLSEPYTLQ</sequence>
<dbReference type="SUPFAM" id="SSF110069">
    <property type="entry name" value="ApaG-like"/>
    <property type="match status" value="1"/>
</dbReference>
<dbReference type="HAMAP" id="MF_00791">
    <property type="entry name" value="ApaG"/>
    <property type="match status" value="1"/>
</dbReference>
<gene>
    <name evidence="2" type="primary">apaG</name>
    <name evidence="4" type="ORF">BGC33_13320</name>
</gene>
<dbReference type="NCBIfam" id="NF003967">
    <property type="entry name" value="PRK05461.1"/>
    <property type="match status" value="1"/>
</dbReference>
<evidence type="ECO:0000259" key="3">
    <source>
        <dbReference type="PROSITE" id="PS51087"/>
    </source>
</evidence>
<dbReference type="InterPro" id="IPR050718">
    <property type="entry name" value="ApaG-like"/>
</dbReference>
<dbReference type="Pfam" id="PF04379">
    <property type="entry name" value="DUF525"/>
    <property type="match status" value="1"/>
</dbReference>
<dbReference type="PANTHER" id="PTHR47191:SF2">
    <property type="entry name" value="OS05G0170800 PROTEIN"/>
    <property type="match status" value="1"/>
</dbReference>
<dbReference type="InterPro" id="IPR023065">
    <property type="entry name" value="Uncharacterised_ApaG"/>
</dbReference>
<proteinExistence type="inferred from homology"/>
<dbReference type="Proteomes" id="UP000182798">
    <property type="component" value="Unassembled WGS sequence"/>
</dbReference>
<organism evidence="4 5">
    <name type="scientific">Bathymodiolus thermophilus thioautotrophic gill symbiont</name>
    <dbReference type="NCBI Taxonomy" id="2360"/>
    <lineage>
        <taxon>Bacteria</taxon>
        <taxon>Pseudomonadati</taxon>
        <taxon>Pseudomonadota</taxon>
        <taxon>Gammaproteobacteria</taxon>
        <taxon>sulfur-oxidizing symbionts</taxon>
    </lineage>
</organism>
<dbReference type="EMBL" id="MIQH01000343">
    <property type="protein sequence ID" value="OIR25364.1"/>
    <property type="molecule type" value="Genomic_DNA"/>
</dbReference>
<name>A0A1J5TYU2_9GAMM</name>
<protein>
    <recommendedName>
        <fullName evidence="1 2">Protein ApaG</fullName>
    </recommendedName>
</protein>
<dbReference type="AlphaFoldDB" id="A0A1J5TYU2"/>
<feature type="domain" description="ApaG" evidence="3">
    <location>
        <begin position="1"/>
        <end position="125"/>
    </location>
</feature>
<reference evidence="5" key="1">
    <citation type="submission" date="2016-09" db="EMBL/GenBank/DDBJ databases">
        <title>Genome Sequence of Bathymodiolus thermophilus sulfur-oxidizing gill endosymbiont.</title>
        <authorList>
            <person name="Ponnudurai R."/>
            <person name="Kleiner M."/>
            <person name="Sayavedra L."/>
            <person name="Thuermer A."/>
            <person name="Felbeck H."/>
            <person name="Schlueter R."/>
            <person name="Schweder T."/>
            <person name="Markert S."/>
        </authorList>
    </citation>
    <scope>NUCLEOTIDE SEQUENCE [LARGE SCALE GENOMIC DNA]</scope>
    <source>
        <strain evidence="5">BAT/CrabSpa'14</strain>
    </source>
</reference>
<evidence type="ECO:0000313" key="5">
    <source>
        <dbReference type="Proteomes" id="UP000182798"/>
    </source>
</evidence>
<evidence type="ECO:0000313" key="4">
    <source>
        <dbReference type="EMBL" id="OIR25364.1"/>
    </source>
</evidence>
<dbReference type="PROSITE" id="PS51087">
    <property type="entry name" value="APAG"/>
    <property type="match status" value="1"/>
</dbReference>
<dbReference type="InterPro" id="IPR036767">
    <property type="entry name" value="ApaG_sf"/>
</dbReference>
<evidence type="ECO:0000256" key="1">
    <source>
        <dbReference type="ARBA" id="ARBA00017693"/>
    </source>
</evidence>
<dbReference type="Gene3D" id="2.60.40.1470">
    <property type="entry name" value="ApaG domain"/>
    <property type="match status" value="1"/>
</dbReference>
<dbReference type="InterPro" id="IPR007474">
    <property type="entry name" value="ApaG_domain"/>
</dbReference>
<comment type="caution">
    <text evidence="4">The sequence shown here is derived from an EMBL/GenBank/DDBJ whole genome shotgun (WGS) entry which is preliminary data.</text>
</comment>
<accession>A0A1J5TYU2</accession>
<dbReference type="OrthoDB" id="9795226at2"/>
<evidence type="ECO:0000256" key="2">
    <source>
        <dbReference type="HAMAP-Rule" id="MF_00791"/>
    </source>
</evidence>